<accession>I4H5Z1</accession>
<organism evidence="1 2">
    <name type="scientific">Microcystis aeruginosa PCC 9807</name>
    <dbReference type="NCBI Taxonomy" id="1160283"/>
    <lineage>
        <taxon>Bacteria</taxon>
        <taxon>Bacillati</taxon>
        <taxon>Cyanobacteriota</taxon>
        <taxon>Cyanophyceae</taxon>
        <taxon>Oscillatoriophycideae</taxon>
        <taxon>Chroococcales</taxon>
        <taxon>Microcystaceae</taxon>
        <taxon>Microcystis</taxon>
    </lineage>
</organism>
<gene>
    <name evidence="1" type="ORF">MICAF_2830027</name>
</gene>
<dbReference type="AlphaFoldDB" id="I4H5Z1"/>
<dbReference type="RefSeq" id="WP_004161602.1">
    <property type="nucleotide sequence ID" value="NZ_HE973351.1"/>
</dbReference>
<evidence type="ECO:0000313" key="2">
    <source>
        <dbReference type="Proteomes" id="UP000003613"/>
    </source>
</evidence>
<evidence type="ECO:0000313" key="1">
    <source>
        <dbReference type="EMBL" id="CCI17465.1"/>
    </source>
</evidence>
<protein>
    <submittedName>
        <fullName evidence="1">Uncharacterized protein</fullName>
    </submittedName>
</protein>
<dbReference type="HOGENOM" id="CLU_1852912_0_0_3"/>
<comment type="caution">
    <text evidence="1">The sequence shown here is derived from an EMBL/GenBank/DDBJ whole genome shotgun (WGS) entry which is preliminary data.</text>
</comment>
<proteinExistence type="predicted"/>
<reference evidence="1 2" key="1">
    <citation type="submission" date="2012-04" db="EMBL/GenBank/DDBJ databases">
        <authorList>
            <person name="Genoscope - CEA"/>
        </authorList>
    </citation>
    <scope>NUCLEOTIDE SEQUENCE [LARGE SCALE GENOMIC DNA]</scope>
    <source>
        <strain evidence="1 2">9807</strain>
    </source>
</reference>
<dbReference type="Proteomes" id="UP000003613">
    <property type="component" value="Unassembled WGS sequence"/>
</dbReference>
<dbReference type="EMBL" id="CAIM01000205">
    <property type="protein sequence ID" value="CCI17465.1"/>
    <property type="molecule type" value="Genomic_DNA"/>
</dbReference>
<name>I4H5Z1_MICAE</name>
<sequence length="138" mass="15978">MLFNNSEISLVRFEPTSITTHKEELLNGEIDAQELAKAQREDLKMQIAAALSQKRIYLNAQTKERIATIYQSFSAKMFEQIKDAVQMYSRGLKEADNAPNELSKQKLIDYADQKFKKDCDLIQDLVDHFLLDVYSDLR</sequence>